<feature type="compositionally biased region" description="Basic and acidic residues" evidence="1">
    <location>
        <begin position="1"/>
        <end position="14"/>
    </location>
</feature>
<dbReference type="AlphaFoldDB" id="A0AAD5R800"/>
<dbReference type="EMBL" id="JAHQIW010006983">
    <property type="protein sequence ID" value="KAJ1371443.1"/>
    <property type="molecule type" value="Genomic_DNA"/>
</dbReference>
<keyword evidence="3" id="KW-1185">Reference proteome</keyword>
<gene>
    <name evidence="2" type="ORF">KIN20_033396</name>
</gene>
<protein>
    <submittedName>
        <fullName evidence="2">Uncharacterized protein</fullName>
    </submittedName>
</protein>
<evidence type="ECO:0000313" key="3">
    <source>
        <dbReference type="Proteomes" id="UP001196413"/>
    </source>
</evidence>
<sequence length="129" mass="14948">MQTDERLMKPKGPEGGEGGPQGRKSTGAAVKRCRSFEWNRLARNSTTRLACPIGCEPEFDLSVITKIPYDNDKCQKYYTYGKYRDRSENEWYSKNMKVDKNNFGIVLIEVYKLWRIINQAAVPFVVEKE</sequence>
<comment type="caution">
    <text evidence="2">The sequence shown here is derived from an EMBL/GenBank/DDBJ whole genome shotgun (WGS) entry which is preliminary data.</text>
</comment>
<evidence type="ECO:0000313" key="2">
    <source>
        <dbReference type="EMBL" id="KAJ1371443.1"/>
    </source>
</evidence>
<proteinExistence type="predicted"/>
<organism evidence="2 3">
    <name type="scientific">Parelaphostrongylus tenuis</name>
    <name type="common">Meningeal worm</name>
    <dbReference type="NCBI Taxonomy" id="148309"/>
    <lineage>
        <taxon>Eukaryota</taxon>
        <taxon>Metazoa</taxon>
        <taxon>Ecdysozoa</taxon>
        <taxon>Nematoda</taxon>
        <taxon>Chromadorea</taxon>
        <taxon>Rhabditida</taxon>
        <taxon>Rhabditina</taxon>
        <taxon>Rhabditomorpha</taxon>
        <taxon>Strongyloidea</taxon>
        <taxon>Metastrongylidae</taxon>
        <taxon>Parelaphostrongylus</taxon>
    </lineage>
</organism>
<evidence type="ECO:0000256" key="1">
    <source>
        <dbReference type="SAM" id="MobiDB-lite"/>
    </source>
</evidence>
<name>A0AAD5R800_PARTN</name>
<feature type="region of interest" description="Disordered" evidence="1">
    <location>
        <begin position="1"/>
        <end position="28"/>
    </location>
</feature>
<dbReference type="Proteomes" id="UP001196413">
    <property type="component" value="Unassembled WGS sequence"/>
</dbReference>
<reference evidence="2" key="1">
    <citation type="submission" date="2021-06" db="EMBL/GenBank/DDBJ databases">
        <title>Parelaphostrongylus tenuis whole genome reference sequence.</title>
        <authorList>
            <person name="Garwood T.J."/>
            <person name="Larsen P.A."/>
            <person name="Fountain-Jones N.M."/>
            <person name="Garbe J.R."/>
            <person name="Macchietto M.G."/>
            <person name="Kania S.A."/>
            <person name="Gerhold R.W."/>
            <person name="Richards J.E."/>
            <person name="Wolf T.M."/>
        </authorList>
    </citation>
    <scope>NUCLEOTIDE SEQUENCE</scope>
    <source>
        <strain evidence="2">MNPRO001-30</strain>
        <tissue evidence="2">Meninges</tissue>
    </source>
</reference>
<accession>A0AAD5R800</accession>